<sequence length="233" mass="26843">MIDLYQFPPGLGVPNPSPFCLKLETFLKLAELDYRNHYGADLRNAPKGKMPYVSINKQVMGDSELIIETLLVSEAESLDSWLSGEEKAMAKAWCRLCNEHLYWALVYSRWYYPKGWQHIKQVFFKPLPPIIRPIVASLLRRKVKRDLWGQGLARHTQEEVWEIADKDLKAISDFLGNKPFMMGEKPSSADASVFGVLANICFAKPETPLTVKSHQYPNLARYCHNIMQTYYDQ</sequence>
<dbReference type="SFLD" id="SFLDG01200">
    <property type="entry name" value="SUF1.1"/>
    <property type="match status" value="1"/>
</dbReference>
<dbReference type="EMBL" id="JBHUHT010000009">
    <property type="protein sequence ID" value="MFD2095624.1"/>
    <property type="molecule type" value="Genomic_DNA"/>
</dbReference>
<evidence type="ECO:0000313" key="2">
    <source>
        <dbReference type="EMBL" id="MFD2095624.1"/>
    </source>
</evidence>
<dbReference type="Proteomes" id="UP001597380">
    <property type="component" value="Unassembled WGS sequence"/>
</dbReference>
<dbReference type="InterPro" id="IPR050931">
    <property type="entry name" value="Mito_Protein_Transport_Metaxin"/>
</dbReference>
<dbReference type="PANTHER" id="PTHR12289">
    <property type="entry name" value="METAXIN RELATED"/>
    <property type="match status" value="1"/>
</dbReference>
<dbReference type="SUPFAM" id="SSF47616">
    <property type="entry name" value="GST C-terminal domain-like"/>
    <property type="match status" value="1"/>
</dbReference>
<dbReference type="PANTHER" id="PTHR12289:SF41">
    <property type="entry name" value="FAILED AXON CONNECTIONS-RELATED"/>
    <property type="match status" value="1"/>
</dbReference>
<dbReference type="InterPro" id="IPR026928">
    <property type="entry name" value="FAX/IsoI-like"/>
</dbReference>
<dbReference type="RefSeq" id="WP_345340305.1">
    <property type="nucleotide sequence ID" value="NZ_BAABLI010000014.1"/>
</dbReference>
<evidence type="ECO:0000259" key="1">
    <source>
        <dbReference type="PROSITE" id="PS50405"/>
    </source>
</evidence>
<dbReference type="Gene3D" id="1.20.1050.10">
    <property type="match status" value="1"/>
</dbReference>
<gene>
    <name evidence="2" type="ORF">ACFSJ3_06455</name>
</gene>
<comment type="caution">
    <text evidence="2">The sequence shown here is derived from an EMBL/GenBank/DDBJ whole genome shotgun (WGS) entry which is preliminary data.</text>
</comment>
<feature type="domain" description="GST C-terminal" evidence="1">
    <location>
        <begin position="83"/>
        <end position="233"/>
    </location>
</feature>
<dbReference type="InterPro" id="IPR036249">
    <property type="entry name" value="Thioredoxin-like_sf"/>
</dbReference>
<keyword evidence="3" id="KW-1185">Reference proteome</keyword>
<dbReference type="CDD" id="cd03080">
    <property type="entry name" value="GST_N_Metaxin_like"/>
    <property type="match status" value="1"/>
</dbReference>
<dbReference type="InterPro" id="IPR033468">
    <property type="entry name" value="Metaxin_GST"/>
</dbReference>
<protein>
    <submittedName>
        <fullName evidence="2">Glutathione S-transferase family protein</fullName>
    </submittedName>
</protein>
<name>A0ABW4XLC1_9GAMM</name>
<dbReference type="SUPFAM" id="SSF52833">
    <property type="entry name" value="Thioredoxin-like"/>
    <property type="match status" value="1"/>
</dbReference>
<dbReference type="SFLD" id="SFLDS00019">
    <property type="entry name" value="Glutathione_Transferase_(cytos"/>
    <property type="match status" value="1"/>
</dbReference>
<dbReference type="InterPro" id="IPR036282">
    <property type="entry name" value="Glutathione-S-Trfase_C_sf"/>
</dbReference>
<organism evidence="2 3">
    <name type="scientific">Corallincola platygyrae</name>
    <dbReference type="NCBI Taxonomy" id="1193278"/>
    <lineage>
        <taxon>Bacteria</taxon>
        <taxon>Pseudomonadati</taxon>
        <taxon>Pseudomonadota</taxon>
        <taxon>Gammaproteobacteria</taxon>
        <taxon>Alteromonadales</taxon>
        <taxon>Psychromonadaceae</taxon>
        <taxon>Corallincola</taxon>
    </lineage>
</organism>
<dbReference type="InterPro" id="IPR012336">
    <property type="entry name" value="Thioredoxin-like_fold"/>
</dbReference>
<evidence type="ECO:0000313" key="3">
    <source>
        <dbReference type="Proteomes" id="UP001597380"/>
    </source>
</evidence>
<accession>A0ABW4XLC1</accession>
<proteinExistence type="predicted"/>
<dbReference type="CDD" id="cd03193">
    <property type="entry name" value="GST_C_Metaxin"/>
    <property type="match status" value="1"/>
</dbReference>
<dbReference type="InterPro" id="IPR040079">
    <property type="entry name" value="Glutathione_S-Trfase"/>
</dbReference>
<dbReference type="Pfam" id="PF17172">
    <property type="entry name" value="GST_N_4"/>
    <property type="match status" value="1"/>
</dbReference>
<dbReference type="PROSITE" id="PS50405">
    <property type="entry name" value="GST_CTER"/>
    <property type="match status" value="1"/>
</dbReference>
<reference evidence="3" key="1">
    <citation type="journal article" date="2019" name="Int. J. Syst. Evol. Microbiol.">
        <title>The Global Catalogue of Microorganisms (GCM) 10K type strain sequencing project: providing services to taxonomists for standard genome sequencing and annotation.</title>
        <authorList>
            <consortium name="The Broad Institute Genomics Platform"/>
            <consortium name="The Broad Institute Genome Sequencing Center for Infectious Disease"/>
            <person name="Wu L."/>
            <person name="Ma J."/>
        </authorList>
    </citation>
    <scope>NUCLEOTIDE SEQUENCE [LARGE SCALE GENOMIC DNA]</scope>
    <source>
        <strain evidence="3">CGMCC 1.10992</strain>
    </source>
</reference>
<dbReference type="InterPro" id="IPR010987">
    <property type="entry name" value="Glutathione-S-Trfase_C-like"/>
</dbReference>
<dbReference type="SFLD" id="SFLDG01180">
    <property type="entry name" value="SUF1"/>
    <property type="match status" value="1"/>
</dbReference>
<dbReference type="Pfam" id="PF17171">
    <property type="entry name" value="GST_C_6"/>
    <property type="match status" value="1"/>
</dbReference>